<organism evidence="2 3">
    <name type="scientific">Cyphellophora attinorum</name>
    <dbReference type="NCBI Taxonomy" id="1664694"/>
    <lineage>
        <taxon>Eukaryota</taxon>
        <taxon>Fungi</taxon>
        <taxon>Dikarya</taxon>
        <taxon>Ascomycota</taxon>
        <taxon>Pezizomycotina</taxon>
        <taxon>Eurotiomycetes</taxon>
        <taxon>Chaetothyriomycetidae</taxon>
        <taxon>Chaetothyriales</taxon>
        <taxon>Cyphellophoraceae</taxon>
        <taxon>Cyphellophora</taxon>
    </lineage>
</organism>
<dbReference type="RefSeq" id="XP_018003477.1">
    <property type="nucleotide sequence ID" value="XM_018147447.1"/>
</dbReference>
<dbReference type="EMBL" id="LFJN01000005">
    <property type="protein sequence ID" value="KPI43514.1"/>
    <property type="molecule type" value="Genomic_DNA"/>
</dbReference>
<protein>
    <recommendedName>
        <fullName evidence="1">DUF7730 domain-containing protein</fullName>
    </recommendedName>
</protein>
<dbReference type="VEuPathDB" id="FungiDB:AB675_7104"/>
<dbReference type="InterPro" id="IPR056632">
    <property type="entry name" value="DUF7730"/>
</dbReference>
<comment type="caution">
    <text evidence="2">The sequence shown here is derived from an EMBL/GenBank/DDBJ whole genome shotgun (WGS) entry which is preliminary data.</text>
</comment>
<gene>
    <name evidence="2" type="ORF">AB675_7104</name>
</gene>
<dbReference type="InterPro" id="IPR038883">
    <property type="entry name" value="AN11006-like"/>
</dbReference>
<feature type="domain" description="DUF7730" evidence="1">
    <location>
        <begin position="62"/>
        <end position="110"/>
    </location>
</feature>
<dbReference type="PANTHER" id="PTHR42085:SF1">
    <property type="entry name" value="F-BOX DOMAIN-CONTAINING PROTEIN"/>
    <property type="match status" value="1"/>
</dbReference>
<dbReference type="Pfam" id="PF24864">
    <property type="entry name" value="DUF7730"/>
    <property type="match status" value="1"/>
</dbReference>
<dbReference type="AlphaFoldDB" id="A0A0N1HV51"/>
<dbReference type="PANTHER" id="PTHR42085">
    <property type="entry name" value="F-BOX DOMAIN-CONTAINING PROTEIN"/>
    <property type="match status" value="1"/>
</dbReference>
<name>A0A0N1HV51_9EURO</name>
<evidence type="ECO:0000259" key="1">
    <source>
        <dbReference type="Pfam" id="PF24864"/>
    </source>
</evidence>
<reference evidence="2 3" key="1">
    <citation type="submission" date="2015-06" db="EMBL/GenBank/DDBJ databases">
        <title>Draft genome of the ant-associated black yeast Phialophora attae CBS 131958.</title>
        <authorList>
            <person name="Moreno L.F."/>
            <person name="Stielow B.J."/>
            <person name="de Hoog S."/>
            <person name="Vicente V.A."/>
            <person name="Weiss V.A."/>
            <person name="de Vries M."/>
            <person name="Cruz L.M."/>
            <person name="Souza E.M."/>
        </authorList>
    </citation>
    <scope>NUCLEOTIDE SEQUENCE [LARGE SCALE GENOMIC DNA]</scope>
    <source>
        <strain evidence="2 3">CBS 131958</strain>
    </source>
</reference>
<keyword evidence="3" id="KW-1185">Reference proteome</keyword>
<evidence type="ECO:0000313" key="2">
    <source>
        <dbReference type="EMBL" id="KPI43514.1"/>
    </source>
</evidence>
<dbReference type="GeneID" id="28739327"/>
<evidence type="ECO:0000313" key="3">
    <source>
        <dbReference type="Proteomes" id="UP000038010"/>
    </source>
</evidence>
<proteinExistence type="predicted"/>
<dbReference type="Proteomes" id="UP000038010">
    <property type="component" value="Unassembled WGS sequence"/>
</dbReference>
<accession>A0A0N1HV51</accession>
<dbReference type="STRING" id="1664694.A0A0N1HV51"/>
<dbReference type="OrthoDB" id="515692at2759"/>
<sequence>MAAHIYHSRREDGSFFRHELRQSSNASVSESRFLKAPAEIRMKIYRYLLVADRGMRLEKSTRAKCLLVCNNDAAEHPGDGVQILRTCRFIYREATAVLYSENKFSYAETSDSLSSIGAGWLTRTGSFNNFNIGFIKSLTLRIATRTCNMPGIEGRVARERAWTTMAFRLAENLPDQLQHITVGRTWPCWRRKNKFYPRDQTISRGSRSRILLLASIITKMHPRIKKAVWLADNGLKYIDEQAFCTNQDIHPHNAIQGTQWQYVDKKDIVFDCGRIRALNRKERNLHDEQDFALPDDALSSELGTENLDELGDSYLEAYKDGYLSRPSLVGDDME</sequence>